<organism evidence="9 10">
    <name type="scientific">Xylanibacter muris</name>
    <dbReference type="NCBI Taxonomy" id="2736290"/>
    <lineage>
        <taxon>Bacteria</taxon>
        <taxon>Pseudomonadati</taxon>
        <taxon>Bacteroidota</taxon>
        <taxon>Bacteroidia</taxon>
        <taxon>Bacteroidales</taxon>
        <taxon>Prevotellaceae</taxon>
        <taxon>Xylanibacter</taxon>
    </lineage>
</organism>
<sequence>MEKSQNKYIAVAYKLYTVDSEGKHFVEEATEEQPFQLISGFGISLDAFENRVIALGEGETFEFQLTKDEAFGDYVDDRIREFGHDMFCINGHFDHEHIYKDAIVPIQNNDGNLFHARVLEITDSTVKLDFNAPLAGKTLLFAGKILENRDATIDEIKGLINRLSGEGCSCGCGDCGGGCGSHDDDCGHHHNGGCCGGHHHH</sequence>
<evidence type="ECO:0000256" key="3">
    <source>
        <dbReference type="ARBA" id="ARBA00006577"/>
    </source>
</evidence>
<dbReference type="InterPro" id="IPR046357">
    <property type="entry name" value="PPIase_dom_sf"/>
</dbReference>
<accession>A0ABX2AR34</accession>
<dbReference type="EMBL" id="JABKKF010000010">
    <property type="protein sequence ID" value="NPD92695.1"/>
    <property type="molecule type" value="Genomic_DNA"/>
</dbReference>
<dbReference type="InterPro" id="IPR048261">
    <property type="entry name" value="SlpA/SlyD-like_ins_sf"/>
</dbReference>
<evidence type="ECO:0000313" key="9">
    <source>
        <dbReference type="EMBL" id="NPD92695.1"/>
    </source>
</evidence>
<evidence type="ECO:0000256" key="2">
    <source>
        <dbReference type="ARBA" id="ARBA00004496"/>
    </source>
</evidence>
<dbReference type="EC" id="5.2.1.8" evidence="4"/>
<proteinExistence type="inferred from homology"/>
<comment type="similarity">
    <text evidence="3">Belongs to the FKBP-type PPIase family.</text>
</comment>
<keyword evidence="8 9" id="KW-0413">Isomerase</keyword>
<keyword evidence="10" id="KW-1185">Reference proteome</keyword>
<evidence type="ECO:0000256" key="6">
    <source>
        <dbReference type="ARBA" id="ARBA00023110"/>
    </source>
</evidence>
<dbReference type="RefSeq" id="WP_172276129.1">
    <property type="nucleotide sequence ID" value="NZ_CASGMU010000009.1"/>
</dbReference>
<dbReference type="Proteomes" id="UP000714420">
    <property type="component" value="Unassembled WGS sequence"/>
</dbReference>
<comment type="catalytic activity">
    <reaction evidence="1">
        <text>[protein]-peptidylproline (omega=180) = [protein]-peptidylproline (omega=0)</text>
        <dbReference type="Rhea" id="RHEA:16237"/>
        <dbReference type="Rhea" id="RHEA-COMP:10747"/>
        <dbReference type="Rhea" id="RHEA-COMP:10748"/>
        <dbReference type="ChEBI" id="CHEBI:83833"/>
        <dbReference type="ChEBI" id="CHEBI:83834"/>
        <dbReference type="EC" id="5.2.1.8"/>
    </reaction>
</comment>
<dbReference type="PANTHER" id="PTHR47861">
    <property type="entry name" value="FKBP-TYPE PEPTIDYL-PROLYL CIS-TRANS ISOMERASE SLYD"/>
    <property type="match status" value="1"/>
</dbReference>
<evidence type="ECO:0000256" key="7">
    <source>
        <dbReference type="ARBA" id="ARBA00023186"/>
    </source>
</evidence>
<dbReference type="Gene3D" id="2.40.10.330">
    <property type="match status" value="1"/>
</dbReference>
<reference evidence="9 10" key="1">
    <citation type="submission" date="2020-05" db="EMBL/GenBank/DDBJ databases">
        <title>Distinct polysaccharide utilization as determinants for interspecies competition between intestinal Prevotella spp.</title>
        <authorList>
            <person name="Galvez E.J.C."/>
            <person name="Iljazovic A."/>
            <person name="Strowig T."/>
        </authorList>
    </citation>
    <scope>NUCLEOTIDE SEQUENCE [LARGE SCALE GENOMIC DNA]</scope>
    <source>
        <strain evidence="9 10">PMUR</strain>
    </source>
</reference>
<dbReference type="PANTHER" id="PTHR47861:SF3">
    <property type="entry name" value="FKBP-TYPE PEPTIDYL-PROLYL CIS-TRANS ISOMERASE SLYD"/>
    <property type="match status" value="1"/>
</dbReference>
<keyword evidence="7" id="KW-0143">Chaperone</keyword>
<comment type="caution">
    <text evidence="9">The sequence shown here is derived from an EMBL/GenBank/DDBJ whole genome shotgun (WGS) entry which is preliminary data.</text>
</comment>
<dbReference type="SUPFAM" id="SSF54534">
    <property type="entry name" value="FKBP-like"/>
    <property type="match status" value="1"/>
</dbReference>
<dbReference type="Gene3D" id="3.10.50.40">
    <property type="match status" value="1"/>
</dbReference>
<dbReference type="GO" id="GO:0016853">
    <property type="term" value="F:isomerase activity"/>
    <property type="evidence" value="ECO:0007669"/>
    <property type="project" value="UniProtKB-KW"/>
</dbReference>
<keyword evidence="5" id="KW-0963">Cytoplasm</keyword>
<evidence type="ECO:0000256" key="1">
    <source>
        <dbReference type="ARBA" id="ARBA00000971"/>
    </source>
</evidence>
<evidence type="ECO:0000256" key="5">
    <source>
        <dbReference type="ARBA" id="ARBA00022490"/>
    </source>
</evidence>
<evidence type="ECO:0000256" key="8">
    <source>
        <dbReference type="ARBA" id="ARBA00023235"/>
    </source>
</evidence>
<evidence type="ECO:0000313" key="10">
    <source>
        <dbReference type="Proteomes" id="UP000714420"/>
    </source>
</evidence>
<comment type="subcellular location">
    <subcellularLocation>
        <location evidence="2">Cytoplasm</location>
    </subcellularLocation>
</comment>
<protein>
    <recommendedName>
        <fullName evidence="4">peptidylprolyl isomerase</fullName>
        <ecNumber evidence="4">5.2.1.8</ecNumber>
    </recommendedName>
</protein>
<evidence type="ECO:0000256" key="4">
    <source>
        <dbReference type="ARBA" id="ARBA00013194"/>
    </source>
</evidence>
<keyword evidence="6" id="KW-0697">Rotamase</keyword>
<gene>
    <name evidence="9" type="ORF">HPS56_10155</name>
</gene>
<name>A0ABX2AR34_9BACT</name>